<evidence type="ECO:0000313" key="4">
    <source>
        <dbReference type="EMBL" id="GMI30425.1"/>
    </source>
</evidence>
<evidence type="ECO:0000256" key="2">
    <source>
        <dbReference type="SAM" id="SignalP"/>
    </source>
</evidence>
<sequence length="516" mass="53712">MKFALSSVAVAALLSPAAAGKTPLLFSATLGSNMVLQRGPQITTVWGFCDSSKSAPVTVTFGDIVESAPCDASNQFHVPLPALASCSEGKDLVASHQEETVSLSNVVVGDVLLCSGQSNIEMGATFAFEADEVAKEADDAAAGIRLFYVAATEKDDAPAVDIVPDGRHDEPWSVSSAANVVGSKTGDFDGQFSAVCWSFGYDVWSRDKSVPIGLVDTHWGGTNIQAWSSPAALAKCSSFNVGDGPNDHSSSLYNGMLAPLFPLQIAAAVWYQGESNVGGSEWYECALGAMIEDWRGSFGWDFPFGIVQLSGYGRVGIGCAGDECVADDSYPVADLRGAELGVVGSVPGTFLAVSVDYEDPDPLNNSAGDIHPRNKREVGRRLGEGLRGRVTPSLSGCSVGNGTLTIELRGVAGGTVAGLTKEGIEVLKEDGTWVDAPILEASGAQVVVDTGAAKGDVAGVRYAWRDSPCCKQEEYDASACPIGGGGMCSLYVSQDGEGWDVPVSSFWAPIDDGNCV</sequence>
<dbReference type="Gene3D" id="3.40.50.1110">
    <property type="entry name" value="SGNH hydrolase"/>
    <property type="match status" value="1"/>
</dbReference>
<dbReference type="Pfam" id="PF03629">
    <property type="entry name" value="SASA"/>
    <property type="match status" value="1"/>
</dbReference>
<keyword evidence="1" id="KW-0378">Hydrolase</keyword>
<feature type="chain" id="PRO_5045716760" description="Sialate O-acetylesterase domain-containing protein" evidence="2">
    <location>
        <begin position="20"/>
        <end position="516"/>
    </location>
</feature>
<feature type="signal peptide" evidence="2">
    <location>
        <begin position="1"/>
        <end position="19"/>
    </location>
</feature>
<protein>
    <recommendedName>
        <fullName evidence="3">Sialate O-acetylesterase domain-containing protein</fullName>
    </recommendedName>
</protein>
<dbReference type="EMBL" id="BRYB01000464">
    <property type="protein sequence ID" value="GMI30425.1"/>
    <property type="molecule type" value="Genomic_DNA"/>
</dbReference>
<reference evidence="4 5" key="1">
    <citation type="journal article" date="2023" name="Commun. Biol.">
        <title>Genome analysis of Parmales, the sister group of diatoms, reveals the evolutionary specialization of diatoms from phago-mixotrophs to photoautotrophs.</title>
        <authorList>
            <person name="Ban H."/>
            <person name="Sato S."/>
            <person name="Yoshikawa S."/>
            <person name="Yamada K."/>
            <person name="Nakamura Y."/>
            <person name="Ichinomiya M."/>
            <person name="Sato N."/>
            <person name="Blanc-Mathieu R."/>
            <person name="Endo H."/>
            <person name="Kuwata A."/>
            <person name="Ogata H."/>
        </authorList>
    </citation>
    <scope>NUCLEOTIDE SEQUENCE [LARGE SCALE GENOMIC DNA]</scope>
</reference>
<dbReference type="PANTHER" id="PTHR22901:SF0">
    <property type="entry name" value="SIALATE O-ACETYLESTERASE"/>
    <property type="match status" value="1"/>
</dbReference>
<organism evidence="4 5">
    <name type="scientific">Tetraparma gracilis</name>
    <dbReference type="NCBI Taxonomy" id="2962635"/>
    <lineage>
        <taxon>Eukaryota</taxon>
        <taxon>Sar</taxon>
        <taxon>Stramenopiles</taxon>
        <taxon>Ochrophyta</taxon>
        <taxon>Bolidophyceae</taxon>
        <taxon>Parmales</taxon>
        <taxon>Triparmaceae</taxon>
        <taxon>Tetraparma</taxon>
    </lineage>
</organism>
<gene>
    <name evidence="4" type="ORF">TeGR_g13150</name>
</gene>
<dbReference type="SUPFAM" id="SSF52266">
    <property type="entry name" value="SGNH hydrolase"/>
    <property type="match status" value="1"/>
</dbReference>
<evidence type="ECO:0000259" key="3">
    <source>
        <dbReference type="Pfam" id="PF03629"/>
    </source>
</evidence>
<dbReference type="InterPro" id="IPR039329">
    <property type="entry name" value="SIAE"/>
</dbReference>
<accession>A0ABQ6MPW7</accession>
<dbReference type="PANTHER" id="PTHR22901">
    <property type="entry name" value="SIALATE O-ACETYLESTERASE"/>
    <property type="match status" value="1"/>
</dbReference>
<evidence type="ECO:0000256" key="1">
    <source>
        <dbReference type="ARBA" id="ARBA00022801"/>
    </source>
</evidence>
<dbReference type="InterPro" id="IPR036514">
    <property type="entry name" value="SGNH_hydro_sf"/>
</dbReference>
<evidence type="ECO:0000313" key="5">
    <source>
        <dbReference type="Proteomes" id="UP001165060"/>
    </source>
</evidence>
<feature type="domain" description="Sialate O-acetylesterase" evidence="3">
    <location>
        <begin position="110"/>
        <end position="310"/>
    </location>
</feature>
<name>A0ABQ6MPW7_9STRA</name>
<comment type="caution">
    <text evidence="4">The sequence shown here is derived from an EMBL/GenBank/DDBJ whole genome shotgun (WGS) entry which is preliminary data.</text>
</comment>
<dbReference type="InterPro" id="IPR005181">
    <property type="entry name" value="SASA"/>
</dbReference>
<proteinExistence type="predicted"/>
<keyword evidence="2" id="KW-0732">Signal</keyword>
<dbReference type="Proteomes" id="UP001165060">
    <property type="component" value="Unassembled WGS sequence"/>
</dbReference>
<keyword evidence="5" id="KW-1185">Reference proteome</keyword>